<evidence type="ECO:0000313" key="2">
    <source>
        <dbReference type="Proteomes" id="UP001596067"/>
    </source>
</evidence>
<dbReference type="EMBL" id="JBHSOD010000009">
    <property type="protein sequence ID" value="MFC5885384.1"/>
    <property type="molecule type" value="Genomic_DNA"/>
</dbReference>
<dbReference type="RefSeq" id="WP_313764206.1">
    <property type="nucleotide sequence ID" value="NZ_BAAAVH010000121.1"/>
</dbReference>
<dbReference type="PROSITE" id="PS51257">
    <property type="entry name" value="PROKAR_LIPOPROTEIN"/>
    <property type="match status" value="1"/>
</dbReference>
<keyword evidence="2" id="KW-1185">Reference proteome</keyword>
<reference evidence="2" key="1">
    <citation type="journal article" date="2019" name="Int. J. Syst. Evol. Microbiol.">
        <title>The Global Catalogue of Microorganisms (GCM) 10K type strain sequencing project: providing services to taxonomists for standard genome sequencing and annotation.</title>
        <authorList>
            <consortium name="The Broad Institute Genomics Platform"/>
            <consortium name="The Broad Institute Genome Sequencing Center for Infectious Disease"/>
            <person name="Wu L."/>
            <person name="Ma J."/>
        </authorList>
    </citation>
    <scope>NUCLEOTIDE SEQUENCE [LARGE SCALE GENOMIC DNA]</scope>
    <source>
        <strain evidence="2">CGMCC 4.1469</strain>
    </source>
</reference>
<protein>
    <recommendedName>
        <fullName evidence="3">Adhesin domain-containing protein</fullName>
    </recommendedName>
</protein>
<organism evidence="1 2">
    <name type="scientific">Kitasatospora aburaviensis</name>
    <dbReference type="NCBI Taxonomy" id="67265"/>
    <lineage>
        <taxon>Bacteria</taxon>
        <taxon>Bacillati</taxon>
        <taxon>Actinomycetota</taxon>
        <taxon>Actinomycetes</taxon>
        <taxon>Kitasatosporales</taxon>
        <taxon>Streptomycetaceae</taxon>
        <taxon>Kitasatospora</taxon>
    </lineage>
</organism>
<name>A0ABW1EXE5_9ACTN</name>
<accession>A0ABW1EXE5</accession>
<gene>
    <name evidence="1" type="ORF">ACFP0N_10415</name>
</gene>
<proteinExistence type="predicted"/>
<dbReference type="Proteomes" id="UP001596067">
    <property type="component" value="Unassembled WGS sequence"/>
</dbReference>
<sequence length="224" mass="22358">MKRVLGAVAITGAVLAGMSGCFVGDDEERRDVSYAVAEPVRVLVVQGRIGGVVVRGGEGTGARVTEHQNYRGEAPRSSHELKDGTLTLTYDCDDCGLGYEVDVPAGTTVRVTAETGGVRLSGLAGEVEATVSTGGVEASGLTSPTALLRSDTGGIEASFAAAPAKVEARAGTGGVRLRVPAGDAYAVDASAGTGGVDVAVPRQPGAPRGILARAETGGVTVAHG</sequence>
<evidence type="ECO:0000313" key="1">
    <source>
        <dbReference type="EMBL" id="MFC5885384.1"/>
    </source>
</evidence>
<comment type="caution">
    <text evidence="1">The sequence shown here is derived from an EMBL/GenBank/DDBJ whole genome shotgun (WGS) entry which is preliminary data.</text>
</comment>
<evidence type="ECO:0008006" key="3">
    <source>
        <dbReference type="Google" id="ProtNLM"/>
    </source>
</evidence>